<sequence>MTESAVKPDKAYTNDEIYARLQKAVQEHRLTPGTRLVEERLGELAGVSRTKIREVLSRLAHEGLVTLVPNRGAFIASPSVAQARDVFVTRRMIEPNMASMLSSRATPAQIRTLRRHSKQEQEARAKDDRPTIIRLSGELHVLIAQMVGNEILLRLMRELTSLTCLIITLYDKPNTPACPHTEHADLIDAIEAKDGARAARCMADHLMHIEHTLNFDVADADPPEIESLFD</sequence>
<dbReference type="PANTHER" id="PTHR43537">
    <property type="entry name" value="TRANSCRIPTIONAL REGULATOR, GNTR FAMILY"/>
    <property type="match status" value="1"/>
</dbReference>
<evidence type="ECO:0000313" key="6">
    <source>
        <dbReference type="Proteomes" id="UP000054683"/>
    </source>
</evidence>
<dbReference type="GO" id="GO:0003677">
    <property type="term" value="F:DNA binding"/>
    <property type="evidence" value="ECO:0007669"/>
    <property type="project" value="UniProtKB-KW"/>
</dbReference>
<evidence type="ECO:0000256" key="3">
    <source>
        <dbReference type="ARBA" id="ARBA00023163"/>
    </source>
</evidence>
<dbReference type="SMART" id="SM00895">
    <property type="entry name" value="FCD"/>
    <property type="match status" value="1"/>
</dbReference>
<dbReference type="AlphaFoldDB" id="A0A158JF82"/>
<dbReference type="PANTHER" id="PTHR43537:SF53">
    <property type="entry name" value="HTH-TYPE TRANSCRIPTIONAL REPRESSOR NANR"/>
    <property type="match status" value="1"/>
</dbReference>
<evidence type="ECO:0000259" key="4">
    <source>
        <dbReference type="PROSITE" id="PS50949"/>
    </source>
</evidence>
<dbReference type="PROSITE" id="PS50949">
    <property type="entry name" value="HTH_GNTR"/>
    <property type="match status" value="1"/>
</dbReference>
<dbReference type="Gene3D" id="1.10.10.10">
    <property type="entry name" value="Winged helix-like DNA-binding domain superfamily/Winged helix DNA-binding domain"/>
    <property type="match status" value="1"/>
</dbReference>
<reference evidence="5 6" key="1">
    <citation type="submission" date="2016-01" db="EMBL/GenBank/DDBJ databases">
        <authorList>
            <person name="Oliw E.H."/>
        </authorList>
    </citation>
    <scope>NUCLEOTIDE SEQUENCE [LARGE SCALE GENOMIC DNA]</scope>
    <source>
        <strain evidence="5">LMG 27134</strain>
    </source>
</reference>
<evidence type="ECO:0000256" key="1">
    <source>
        <dbReference type="ARBA" id="ARBA00023015"/>
    </source>
</evidence>
<gene>
    <name evidence="5" type="ORF">AWB69_07774</name>
</gene>
<dbReference type="EMBL" id="FCOK02000085">
    <property type="protein sequence ID" value="SAL67524.1"/>
    <property type="molecule type" value="Genomic_DNA"/>
</dbReference>
<dbReference type="Proteomes" id="UP000054683">
    <property type="component" value="Unassembled WGS sequence"/>
</dbReference>
<dbReference type="Pfam" id="PF07729">
    <property type="entry name" value="FCD"/>
    <property type="match status" value="1"/>
</dbReference>
<dbReference type="InterPro" id="IPR000524">
    <property type="entry name" value="Tscrpt_reg_HTH_GntR"/>
</dbReference>
<dbReference type="InterPro" id="IPR036388">
    <property type="entry name" value="WH-like_DNA-bd_sf"/>
</dbReference>
<proteinExistence type="predicted"/>
<accession>A0A158JF82</accession>
<dbReference type="RefSeq" id="WP_075644062.1">
    <property type="nucleotide sequence ID" value="NZ_FCOK02000085.1"/>
</dbReference>
<dbReference type="Gene3D" id="1.20.120.530">
    <property type="entry name" value="GntR ligand-binding domain-like"/>
    <property type="match status" value="1"/>
</dbReference>
<organism evidence="5 6">
    <name type="scientific">Caballeronia udeis</name>
    <dbReference type="NCBI Taxonomy" id="1232866"/>
    <lineage>
        <taxon>Bacteria</taxon>
        <taxon>Pseudomonadati</taxon>
        <taxon>Pseudomonadota</taxon>
        <taxon>Betaproteobacteria</taxon>
        <taxon>Burkholderiales</taxon>
        <taxon>Burkholderiaceae</taxon>
        <taxon>Caballeronia</taxon>
    </lineage>
</organism>
<dbReference type="Pfam" id="PF00392">
    <property type="entry name" value="GntR"/>
    <property type="match status" value="1"/>
</dbReference>
<name>A0A158JF82_9BURK</name>
<evidence type="ECO:0000256" key="2">
    <source>
        <dbReference type="ARBA" id="ARBA00023125"/>
    </source>
</evidence>
<dbReference type="SUPFAM" id="SSF46785">
    <property type="entry name" value="Winged helix' DNA-binding domain"/>
    <property type="match status" value="1"/>
</dbReference>
<dbReference type="GO" id="GO:0003700">
    <property type="term" value="F:DNA-binding transcription factor activity"/>
    <property type="evidence" value="ECO:0007669"/>
    <property type="project" value="InterPro"/>
</dbReference>
<keyword evidence="3" id="KW-0804">Transcription</keyword>
<protein>
    <submittedName>
        <fullName evidence="5">GntR family transcriptional regulator</fullName>
    </submittedName>
</protein>
<keyword evidence="2" id="KW-0238">DNA-binding</keyword>
<keyword evidence="1" id="KW-0805">Transcription regulation</keyword>
<dbReference type="InterPro" id="IPR036390">
    <property type="entry name" value="WH_DNA-bd_sf"/>
</dbReference>
<dbReference type="CDD" id="cd07377">
    <property type="entry name" value="WHTH_GntR"/>
    <property type="match status" value="1"/>
</dbReference>
<evidence type="ECO:0000313" key="5">
    <source>
        <dbReference type="EMBL" id="SAL67524.1"/>
    </source>
</evidence>
<feature type="domain" description="HTH gntR-type" evidence="4">
    <location>
        <begin position="11"/>
        <end position="78"/>
    </location>
</feature>
<dbReference type="SUPFAM" id="SSF48008">
    <property type="entry name" value="GntR ligand-binding domain-like"/>
    <property type="match status" value="1"/>
</dbReference>
<dbReference type="InterPro" id="IPR011711">
    <property type="entry name" value="GntR_C"/>
</dbReference>
<dbReference type="InterPro" id="IPR008920">
    <property type="entry name" value="TF_FadR/GntR_C"/>
</dbReference>
<dbReference type="SMART" id="SM00345">
    <property type="entry name" value="HTH_GNTR"/>
    <property type="match status" value="1"/>
</dbReference>